<protein>
    <recommendedName>
        <fullName evidence="2">Heterokaryon incompatibility domain-containing protein</fullName>
    </recommendedName>
</protein>
<dbReference type="GeneID" id="36347936"/>
<dbReference type="STRING" id="398673.A0A2P4Z7R6"/>
<evidence type="ECO:0000256" key="1">
    <source>
        <dbReference type="SAM" id="MobiDB-lite"/>
    </source>
</evidence>
<gene>
    <name evidence="3" type="ORF">TGAM01_v210779</name>
</gene>
<dbReference type="Pfam" id="PF06985">
    <property type="entry name" value="HET"/>
    <property type="match status" value="1"/>
</dbReference>
<comment type="caution">
    <text evidence="3">The sequence shown here is derived from an EMBL/GenBank/DDBJ whole genome shotgun (WGS) entry which is preliminary data.</text>
</comment>
<feature type="domain" description="Heterokaryon incompatibility" evidence="2">
    <location>
        <begin position="60"/>
        <end position="195"/>
    </location>
</feature>
<dbReference type="Pfam" id="PF26639">
    <property type="entry name" value="Het-6_barrel"/>
    <property type="match status" value="1"/>
</dbReference>
<dbReference type="RefSeq" id="XP_024404384.1">
    <property type="nucleotide sequence ID" value="XM_024550871.1"/>
</dbReference>
<evidence type="ECO:0000313" key="4">
    <source>
        <dbReference type="Proteomes" id="UP000054821"/>
    </source>
</evidence>
<dbReference type="Proteomes" id="UP000054821">
    <property type="component" value="Unassembled WGS sequence"/>
</dbReference>
<dbReference type="PANTHER" id="PTHR24148:SF73">
    <property type="entry name" value="HET DOMAIN PROTEIN (AFU_ORTHOLOGUE AFUA_8G01020)"/>
    <property type="match status" value="1"/>
</dbReference>
<feature type="region of interest" description="Disordered" evidence="1">
    <location>
        <begin position="381"/>
        <end position="408"/>
    </location>
</feature>
<sequence length="867" mass="98888">MSAQNLNIVDSPEWLYRQLPLSESEIRLLRLETRGGPSAEIRASLIKYNLQESPKDVTSFQALSYTWGHSSFTHNIIVNGVKLPVADNLYSFLQHRQEGNQCIDLWVDAVCINQNDLLEKNRQIPMMNRIYMRASELVIWLGPPSFDSDLAIQSILEIGSGSPYDKLGTIKDDVWQAIQSLLERPWWKRIWIVQELTMGAAATKVGQAAIYCGQAHVLWINVVVAAARMKAHQDDHRQTFPAITDILELDSLRDTVGHFLFKPSSQAWFDLVCRYRSFQASDKRDKIYAIWNMFIILPSNRLETRYDESVTKVYTDFAAMLLLGESKLEILRQCGNGDQDLPSWVPDWSTPLGSQPLPLRNIQRYFDVPWWAEPVYTERKKPMRADGSGGRSSVTFRGNGPPMTSEDEVLRQRRIKRLEMAANGSAVIKNLEDVPSNFVFHQMPPGMKNQLRELLQRDDSMLVVGHENPHLPDEPDALQQGELITEREMKRWLLQELRHSSSEPLYTTATSVDASFEIDKNEKTLQMKGILWDELEICHESFAEDISKNWTDATRFMVAVGCCKHLAMSNKKASVRYPTVNQLLQAFWSTLFVGQVTGKGEPRYEDWLPETSKSWSPGQPPMTAKTTGLIELAEMGEALDQSLSTLNTETEDCHYKFGSTLDPQLKERAFPQHDDAHIALLYQLASTWQEQPYDLYHRPFHLVNLVPDPYWDCRRRSDELAKRQAKKRRVNHIVSDVDVGSPKDTGHSERKLLRQAIDASDKALQQQPSLVPQDTLEAGIEKFALGRRFFITKEGYFGLGPQKLEPGDRVAVLFGSGVPFVLRKCPALSGKRAWRIIGECYVHGIMQGEVIRKWEMGTSKAQMLLLV</sequence>
<name>A0A2P4Z7R6_9HYPO</name>
<evidence type="ECO:0000313" key="3">
    <source>
        <dbReference type="EMBL" id="PON20337.1"/>
    </source>
</evidence>
<proteinExistence type="predicted"/>
<organism evidence="3 4">
    <name type="scientific">Trichoderma gamsii</name>
    <dbReference type="NCBI Taxonomy" id="398673"/>
    <lineage>
        <taxon>Eukaryota</taxon>
        <taxon>Fungi</taxon>
        <taxon>Dikarya</taxon>
        <taxon>Ascomycota</taxon>
        <taxon>Pezizomycotina</taxon>
        <taxon>Sordariomycetes</taxon>
        <taxon>Hypocreomycetidae</taxon>
        <taxon>Hypocreales</taxon>
        <taxon>Hypocreaceae</taxon>
        <taxon>Trichoderma</taxon>
    </lineage>
</organism>
<reference evidence="3 4" key="1">
    <citation type="journal article" date="2016" name="Genome Announc.">
        <title>Draft Whole-Genome Sequence of Trichoderma gamsii T6085, a Promising Biocontrol Agent of Fusarium Head Blight on Wheat.</title>
        <authorList>
            <person name="Baroncelli R."/>
            <person name="Zapparata A."/>
            <person name="Piaggeschi G."/>
            <person name="Sarrocco S."/>
            <person name="Vannacci G."/>
        </authorList>
    </citation>
    <scope>NUCLEOTIDE SEQUENCE [LARGE SCALE GENOMIC DNA]</scope>
    <source>
        <strain evidence="3 4">T6085</strain>
    </source>
</reference>
<accession>A0A2P4Z7R6</accession>
<dbReference type="EMBL" id="JPDN02000072">
    <property type="protein sequence ID" value="PON20337.1"/>
    <property type="molecule type" value="Genomic_DNA"/>
</dbReference>
<dbReference type="InterPro" id="IPR010730">
    <property type="entry name" value="HET"/>
</dbReference>
<dbReference type="PANTHER" id="PTHR24148">
    <property type="entry name" value="ANKYRIN REPEAT DOMAIN-CONTAINING PROTEIN 39 HOMOLOG-RELATED"/>
    <property type="match status" value="1"/>
</dbReference>
<keyword evidence="4" id="KW-1185">Reference proteome</keyword>
<dbReference type="AlphaFoldDB" id="A0A2P4Z7R6"/>
<evidence type="ECO:0000259" key="2">
    <source>
        <dbReference type="Pfam" id="PF06985"/>
    </source>
</evidence>
<dbReference type="InterPro" id="IPR052895">
    <property type="entry name" value="HetReg/Transcr_Mod"/>
</dbReference>